<organism evidence="2">
    <name type="scientific">marine sediment metagenome</name>
    <dbReference type="NCBI Taxonomy" id="412755"/>
    <lineage>
        <taxon>unclassified sequences</taxon>
        <taxon>metagenomes</taxon>
        <taxon>ecological metagenomes</taxon>
    </lineage>
</organism>
<dbReference type="InterPro" id="IPR045443">
    <property type="entry name" value="DUF6504"/>
</dbReference>
<feature type="domain" description="DUF6504" evidence="1">
    <location>
        <begin position="3"/>
        <end position="86"/>
    </location>
</feature>
<comment type="caution">
    <text evidence="2">The sequence shown here is derived from an EMBL/GenBank/DDBJ whole genome shotgun (WGS) entry which is preliminary data.</text>
</comment>
<protein>
    <recommendedName>
        <fullName evidence="1">DUF6504 domain-containing protein</fullName>
    </recommendedName>
</protein>
<name>A0A0F8Z3T7_9ZZZZ</name>
<dbReference type="Pfam" id="PF20114">
    <property type="entry name" value="DUF6504"/>
    <property type="match status" value="1"/>
</dbReference>
<dbReference type="AlphaFoldDB" id="A0A0F8Z3T7"/>
<evidence type="ECO:0000313" key="2">
    <source>
        <dbReference type="EMBL" id="KKK54756.1"/>
    </source>
</evidence>
<proteinExistence type="predicted"/>
<accession>A0A0F8Z3T7</accession>
<reference evidence="2" key="1">
    <citation type="journal article" date="2015" name="Nature">
        <title>Complex archaea that bridge the gap between prokaryotes and eukaryotes.</title>
        <authorList>
            <person name="Spang A."/>
            <person name="Saw J.H."/>
            <person name="Jorgensen S.L."/>
            <person name="Zaremba-Niedzwiedzka K."/>
            <person name="Martijn J."/>
            <person name="Lind A.E."/>
            <person name="van Eijk R."/>
            <person name="Schleper C."/>
            <person name="Guy L."/>
            <person name="Ettema T.J."/>
        </authorList>
    </citation>
    <scope>NUCLEOTIDE SEQUENCE</scope>
</reference>
<dbReference type="EMBL" id="LAZR01065833">
    <property type="protein sequence ID" value="KKK54756.1"/>
    <property type="molecule type" value="Genomic_DNA"/>
</dbReference>
<sequence length="98" mass="11955">MDEFIGRQIQVRCEGTVKRPVAFSLGEREYEIEAIVEEWQDWGFGKTDRQRNWRTRHHRNYYRVRTTGGQMFEIYCDRPKPTRVRWYAYKRLPGPARA</sequence>
<gene>
    <name evidence="2" type="ORF">LCGC14_3081490</name>
</gene>
<evidence type="ECO:0000259" key="1">
    <source>
        <dbReference type="Pfam" id="PF20114"/>
    </source>
</evidence>